<proteinExistence type="predicted"/>
<dbReference type="AlphaFoldDB" id="A0A0K2TE36"/>
<feature type="signal peptide" evidence="1">
    <location>
        <begin position="1"/>
        <end position="27"/>
    </location>
</feature>
<organism evidence="2">
    <name type="scientific">Lepeophtheirus salmonis</name>
    <name type="common">Salmon louse</name>
    <name type="synonym">Caligus salmonis</name>
    <dbReference type="NCBI Taxonomy" id="72036"/>
    <lineage>
        <taxon>Eukaryota</taxon>
        <taxon>Metazoa</taxon>
        <taxon>Ecdysozoa</taxon>
        <taxon>Arthropoda</taxon>
        <taxon>Crustacea</taxon>
        <taxon>Multicrustacea</taxon>
        <taxon>Hexanauplia</taxon>
        <taxon>Copepoda</taxon>
        <taxon>Siphonostomatoida</taxon>
        <taxon>Caligidae</taxon>
        <taxon>Lepeophtheirus</taxon>
    </lineage>
</organism>
<accession>A0A0K2TE36</accession>
<evidence type="ECO:0000313" key="2">
    <source>
        <dbReference type="EMBL" id="CDW24289.1"/>
    </source>
</evidence>
<evidence type="ECO:0000256" key="1">
    <source>
        <dbReference type="SAM" id="SignalP"/>
    </source>
</evidence>
<feature type="non-terminal residue" evidence="2">
    <location>
        <position position="61"/>
    </location>
</feature>
<evidence type="ECO:0008006" key="3">
    <source>
        <dbReference type="Google" id="ProtNLM"/>
    </source>
</evidence>
<sequence>MVVFKPWPAPFMGTMVFLLVAYEGSLSYSNCEPQYAHKLAPSYKTFYQDNACKIILFMNKS</sequence>
<keyword evidence="1" id="KW-0732">Signal</keyword>
<name>A0A0K2TE36_LEPSM</name>
<dbReference type="EMBL" id="HACA01006928">
    <property type="protein sequence ID" value="CDW24289.1"/>
    <property type="molecule type" value="Transcribed_RNA"/>
</dbReference>
<protein>
    <recommendedName>
        <fullName evidence="3">Secreted protein</fullName>
    </recommendedName>
</protein>
<reference evidence="2" key="1">
    <citation type="submission" date="2014-05" db="EMBL/GenBank/DDBJ databases">
        <authorList>
            <person name="Chronopoulou M."/>
        </authorList>
    </citation>
    <scope>NUCLEOTIDE SEQUENCE</scope>
    <source>
        <tissue evidence="2">Whole organism</tissue>
    </source>
</reference>
<feature type="chain" id="PRO_5005487678" description="Secreted protein" evidence="1">
    <location>
        <begin position="28"/>
        <end position="61"/>
    </location>
</feature>